<evidence type="ECO:0000256" key="1">
    <source>
        <dbReference type="SAM" id="Phobius"/>
    </source>
</evidence>
<name>A0AAN7LND4_TRANT</name>
<dbReference type="PANTHER" id="PTHR31446:SF29">
    <property type="entry name" value="ACID PHOSPHATASE_VANADIUM-DEPENDENT HALOPEROXIDASE-RELATED PROTEIN"/>
    <property type="match status" value="1"/>
</dbReference>
<keyword evidence="1" id="KW-0472">Membrane</keyword>
<comment type="caution">
    <text evidence="2">The sequence shown here is derived from an EMBL/GenBank/DDBJ whole genome shotgun (WGS) entry which is preliminary data.</text>
</comment>
<protein>
    <recommendedName>
        <fullName evidence="4">Acid phosphatase/vanadium-dependent haloperoxidase-related protein</fullName>
    </recommendedName>
</protein>
<dbReference type="PANTHER" id="PTHR31446">
    <property type="entry name" value="ACID PHOSPHATASE/VANADIUM-DEPENDENT HALOPEROXIDASE-RELATED PROTEIN"/>
    <property type="match status" value="1"/>
</dbReference>
<keyword evidence="1" id="KW-1133">Transmembrane helix</keyword>
<feature type="transmembrane region" description="Helical" evidence="1">
    <location>
        <begin position="84"/>
        <end position="110"/>
    </location>
</feature>
<evidence type="ECO:0000313" key="3">
    <source>
        <dbReference type="Proteomes" id="UP001346149"/>
    </source>
</evidence>
<proteinExistence type="predicted"/>
<evidence type="ECO:0008006" key="4">
    <source>
        <dbReference type="Google" id="ProtNLM"/>
    </source>
</evidence>
<dbReference type="AlphaFoldDB" id="A0AAN7LND4"/>
<keyword evidence="1" id="KW-0812">Transmembrane</keyword>
<dbReference type="InterPro" id="IPR003832">
    <property type="entry name" value="DUF212"/>
</dbReference>
<dbReference type="Proteomes" id="UP001346149">
    <property type="component" value="Unassembled WGS sequence"/>
</dbReference>
<dbReference type="EMBL" id="JAXQNO010000012">
    <property type="protein sequence ID" value="KAK4787694.1"/>
    <property type="molecule type" value="Genomic_DNA"/>
</dbReference>
<evidence type="ECO:0000313" key="2">
    <source>
        <dbReference type="EMBL" id="KAK4787694.1"/>
    </source>
</evidence>
<accession>A0AAN7LND4</accession>
<organism evidence="2 3">
    <name type="scientific">Trapa natans</name>
    <name type="common">Water chestnut</name>
    <dbReference type="NCBI Taxonomy" id="22666"/>
    <lineage>
        <taxon>Eukaryota</taxon>
        <taxon>Viridiplantae</taxon>
        <taxon>Streptophyta</taxon>
        <taxon>Embryophyta</taxon>
        <taxon>Tracheophyta</taxon>
        <taxon>Spermatophyta</taxon>
        <taxon>Magnoliopsida</taxon>
        <taxon>eudicotyledons</taxon>
        <taxon>Gunneridae</taxon>
        <taxon>Pentapetalae</taxon>
        <taxon>rosids</taxon>
        <taxon>malvids</taxon>
        <taxon>Myrtales</taxon>
        <taxon>Lythraceae</taxon>
        <taxon>Trapa</taxon>
    </lineage>
</organism>
<reference evidence="2 3" key="1">
    <citation type="journal article" date="2023" name="Hortic Res">
        <title>Pangenome of water caltrop reveals structural variations and asymmetric subgenome divergence after allopolyploidization.</title>
        <authorList>
            <person name="Zhang X."/>
            <person name="Chen Y."/>
            <person name="Wang L."/>
            <person name="Yuan Y."/>
            <person name="Fang M."/>
            <person name="Shi L."/>
            <person name="Lu R."/>
            <person name="Comes H.P."/>
            <person name="Ma Y."/>
            <person name="Chen Y."/>
            <person name="Huang G."/>
            <person name="Zhou Y."/>
            <person name="Zheng Z."/>
            <person name="Qiu Y."/>
        </authorList>
    </citation>
    <scope>NUCLEOTIDE SEQUENCE [LARGE SCALE GENOMIC DNA]</scope>
    <source>
        <strain evidence="2">F231</strain>
    </source>
</reference>
<gene>
    <name evidence="2" type="ORF">SAY86_011527</name>
</gene>
<keyword evidence="3" id="KW-1185">Reference proteome</keyword>
<sequence>MRPRPSDRRLPILQSSLPTSLCFPPSFFSLLPSSSSSLPPGIRIGDGIQEKMLGSGGMPSSHSATVMALAVSIGLQNGVGTSSFAIALVLACVVCIFARSSSYSCIAGFLMSLMLKASVSNFSNHRMHIALNK</sequence>
<dbReference type="Pfam" id="PF02681">
    <property type="entry name" value="DUF212"/>
    <property type="match status" value="1"/>
</dbReference>